<proteinExistence type="predicted"/>
<name>A0A485LT65_9STRA</name>
<protein>
    <submittedName>
        <fullName evidence="3">Aste57867_25489 protein</fullName>
    </submittedName>
</protein>
<feature type="signal peptide" evidence="1">
    <location>
        <begin position="1"/>
        <end position="16"/>
    </location>
</feature>
<dbReference type="AlphaFoldDB" id="A0A485LT65"/>
<evidence type="ECO:0000313" key="3">
    <source>
        <dbReference type="EMBL" id="VFU02112.1"/>
    </source>
</evidence>
<dbReference type="EMBL" id="CAADRA010007566">
    <property type="protein sequence ID" value="VFU02112.1"/>
    <property type="molecule type" value="Genomic_DNA"/>
</dbReference>
<dbReference type="EMBL" id="VJMH01007540">
    <property type="protein sequence ID" value="KAF0682401.1"/>
    <property type="molecule type" value="Genomic_DNA"/>
</dbReference>
<keyword evidence="1" id="KW-0732">Signal</keyword>
<dbReference type="Proteomes" id="UP000332933">
    <property type="component" value="Unassembled WGS sequence"/>
</dbReference>
<gene>
    <name evidence="3" type="primary">Aste57867_25489</name>
    <name evidence="2" type="ORF">As57867_025410</name>
    <name evidence="3" type="ORF">ASTE57867_25489</name>
</gene>
<organism evidence="3 4">
    <name type="scientific">Aphanomyces stellatus</name>
    <dbReference type="NCBI Taxonomy" id="120398"/>
    <lineage>
        <taxon>Eukaryota</taxon>
        <taxon>Sar</taxon>
        <taxon>Stramenopiles</taxon>
        <taxon>Oomycota</taxon>
        <taxon>Saprolegniomycetes</taxon>
        <taxon>Saprolegniales</taxon>
        <taxon>Verrucalvaceae</taxon>
        <taxon>Aphanomyces</taxon>
    </lineage>
</organism>
<keyword evidence="4" id="KW-1185">Reference proteome</keyword>
<sequence>MLVIVLASFVLAAAVGEPLQLCPVGTVQLAVAPVAMDMSGYNCAQAVGIAAPDLLQNKRLSTAQVATFRQTKACQVFHDVLVRALRGIAPPCVDRSTMRSTTALGNTTFEDRVASLTA</sequence>
<evidence type="ECO:0000313" key="2">
    <source>
        <dbReference type="EMBL" id="KAF0682401.1"/>
    </source>
</evidence>
<feature type="chain" id="PRO_5036355679" evidence="1">
    <location>
        <begin position="17"/>
        <end position="118"/>
    </location>
</feature>
<evidence type="ECO:0000313" key="4">
    <source>
        <dbReference type="Proteomes" id="UP000332933"/>
    </source>
</evidence>
<reference evidence="3 4" key="1">
    <citation type="submission" date="2019-03" db="EMBL/GenBank/DDBJ databases">
        <authorList>
            <person name="Gaulin E."/>
            <person name="Dumas B."/>
        </authorList>
    </citation>
    <scope>NUCLEOTIDE SEQUENCE [LARGE SCALE GENOMIC DNA]</scope>
    <source>
        <strain evidence="3">CBS 568.67</strain>
    </source>
</reference>
<dbReference type="OrthoDB" id="83884at2759"/>
<reference evidence="2" key="2">
    <citation type="submission" date="2019-06" db="EMBL/GenBank/DDBJ databases">
        <title>Genomics analysis of Aphanomyces spp. identifies a new class of oomycete effector associated with host adaptation.</title>
        <authorList>
            <person name="Gaulin E."/>
        </authorList>
    </citation>
    <scope>NUCLEOTIDE SEQUENCE</scope>
    <source>
        <strain evidence="2">CBS 578.67</strain>
    </source>
</reference>
<evidence type="ECO:0000256" key="1">
    <source>
        <dbReference type="SAM" id="SignalP"/>
    </source>
</evidence>
<accession>A0A485LT65</accession>